<dbReference type="InterPro" id="IPR007431">
    <property type="entry name" value="ACP_PD"/>
</dbReference>
<keyword evidence="3" id="KW-0443">Lipid metabolism</keyword>
<proteinExistence type="predicted"/>
<dbReference type="AlphaFoldDB" id="A0AA41UJI8"/>
<dbReference type="Pfam" id="PF04336">
    <property type="entry name" value="ACP_PD"/>
    <property type="match status" value="1"/>
</dbReference>
<keyword evidence="5" id="KW-1185">Reference proteome</keyword>
<protein>
    <submittedName>
        <fullName evidence="4">ACP phosphodiesterase</fullName>
    </submittedName>
</protein>
<gene>
    <name evidence="4" type="ORF">MRX98_08255</name>
</gene>
<dbReference type="EMBL" id="JALJRB010000007">
    <property type="protein sequence ID" value="MCJ8500562.1"/>
    <property type="molecule type" value="Genomic_DNA"/>
</dbReference>
<dbReference type="PANTHER" id="PTHR38764:SF1">
    <property type="entry name" value="ACYL CARRIER PROTEIN PHOSPHODIESTERASE"/>
    <property type="match status" value="1"/>
</dbReference>
<name>A0AA41UJI8_9BACT</name>
<evidence type="ECO:0000256" key="3">
    <source>
        <dbReference type="ARBA" id="ARBA00023098"/>
    </source>
</evidence>
<evidence type="ECO:0000256" key="1">
    <source>
        <dbReference type="ARBA" id="ARBA00022516"/>
    </source>
</evidence>
<dbReference type="Proteomes" id="UP001165427">
    <property type="component" value="Unassembled WGS sequence"/>
</dbReference>
<accession>A0AA41UJI8</accession>
<reference evidence="4" key="1">
    <citation type="submission" date="2022-04" db="EMBL/GenBank/DDBJ databases">
        <title>Desulfatitalea alkaliphila sp. nov., a novel anaerobic sulfate-reducing bacterium isolated from terrestrial mud volcano, Taman Peninsula, Russia.</title>
        <authorList>
            <person name="Khomyakova M.A."/>
            <person name="Merkel A.Y."/>
            <person name="Slobodkin A.I."/>
        </authorList>
    </citation>
    <scope>NUCLEOTIDE SEQUENCE</scope>
    <source>
        <strain evidence="4">M08but</strain>
    </source>
</reference>
<dbReference type="PANTHER" id="PTHR38764">
    <property type="entry name" value="ACYL CARRIER PROTEIN PHOSPHODIESTERASE"/>
    <property type="match status" value="1"/>
</dbReference>
<keyword evidence="2" id="KW-0378">Hydrolase</keyword>
<dbReference type="GO" id="GO:0008770">
    <property type="term" value="F:[acyl-carrier-protein] phosphodiesterase activity"/>
    <property type="evidence" value="ECO:0007669"/>
    <property type="project" value="InterPro"/>
</dbReference>
<evidence type="ECO:0000313" key="4">
    <source>
        <dbReference type="EMBL" id="MCJ8500562.1"/>
    </source>
</evidence>
<evidence type="ECO:0000256" key="2">
    <source>
        <dbReference type="ARBA" id="ARBA00022801"/>
    </source>
</evidence>
<organism evidence="4 5">
    <name type="scientific">Desulfatitalea alkaliphila</name>
    <dbReference type="NCBI Taxonomy" id="2929485"/>
    <lineage>
        <taxon>Bacteria</taxon>
        <taxon>Pseudomonadati</taxon>
        <taxon>Thermodesulfobacteriota</taxon>
        <taxon>Desulfobacteria</taxon>
        <taxon>Desulfobacterales</taxon>
        <taxon>Desulfosarcinaceae</taxon>
        <taxon>Desulfatitalea</taxon>
    </lineage>
</organism>
<keyword evidence="1" id="KW-0444">Lipid biosynthesis</keyword>
<dbReference type="PIRSF" id="PIRSF011489">
    <property type="entry name" value="DUF479"/>
    <property type="match status" value="1"/>
</dbReference>
<dbReference type="GO" id="GO:0006633">
    <property type="term" value="P:fatty acid biosynthetic process"/>
    <property type="evidence" value="ECO:0007669"/>
    <property type="project" value="InterPro"/>
</dbReference>
<comment type="caution">
    <text evidence="4">The sequence shown here is derived from an EMBL/GenBank/DDBJ whole genome shotgun (WGS) entry which is preliminary data.</text>
</comment>
<sequence>MNFLAHLYLADANDDSLIGQMLGDFIKGNPERWYGPRIAAAIRFHRRIDAFADHHPVVRASRRRFSARRRRFAGVMVDMCHDHFLAVHWRRFSVEPLPVFTRRVYGRLRTATDVALPARLRWVLIQMTTNDWLGQYRDLERLGLALDRIAARLTRGERFKGGIGEIKNAYALLEQDFESFFPDLLDFGRHFKQNPAYWPTVTAT</sequence>
<evidence type="ECO:0000313" key="5">
    <source>
        <dbReference type="Proteomes" id="UP001165427"/>
    </source>
</evidence>
<dbReference type="RefSeq" id="WP_246905289.1">
    <property type="nucleotide sequence ID" value="NZ_JALJRB010000007.1"/>
</dbReference>